<evidence type="ECO:0000256" key="5">
    <source>
        <dbReference type="ARBA" id="ARBA00022692"/>
    </source>
</evidence>
<feature type="transmembrane region" description="Helical" evidence="12">
    <location>
        <begin position="220"/>
        <end position="240"/>
    </location>
</feature>
<keyword evidence="9 12" id="KW-1133">Transmembrane helix</keyword>
<dbReference type="PANTHER" id="PTHR43394:SF27">
    <property type="entry name" value="ATP-DEPENDENT TRANSLOCASE ABCB1-LIKE"/>
    <property type="match status" value="1"/>
</dbReference>
<dbReference type="SUPFAM" id="SSF90123">
    <property type="entry name" value="ABC transporter transmembrane region"/>
    <property type="match status" value="2"/>
</dbReference>
<evidence type="ECO:0000256" key="2">
    <source>
        <dbReference type="ARBA" id="ARBA00006493"/>
    </source>
</evidence>
<dbReference type="SMART" id="SM00382">
    <property type="entry name" value="AAA"/>
    <property type="match status" value="2"/>
</dbReference>
<feature type="transmembrane region" description="Helical" evidence="12">
    <location>
        <begin position="323"/>
        <end position="348"/>
    </location>
</feature>
<comment type="caution">
    <text evidence="15">The sequence shown here is derived from an EMBL/GenBank/DDBJ whole genome shotgun (WGS) entry which is preliminary data.</text>
</comment>
<dbReference type="EMBL" id="PTQR01000068">
    <property type="protein sequence ID" value="TKX22230.1"/>
    <property type="molecule type" value="Genomic_DNA"/>
</dbReference>
<dbReference type="Pfam" id="PF00664">
    <property type="entry name" value="ABC_membrane"/>
    <property type="match status" value="2"/>
</dbReference>
<dbReference type="GO" id="GO:0090374">
    <property type="term" value="P:oligopeptide export from mitochondrion"/>
    <property type="evidence" value="ECO:0007669"/>
    <property type="project" value="TreeGrafter"/>
</dbReference>
<dbReference type="Proteomes" id="UP000308133">
    <property type="component" value="Unassembled WGS sequence"/>
</dbReference>
<keyword evidence="10 12" id="KW-0472">Membrane</keyword>
<evidence type="ECO:0000256" key="4">
    <source>
        <dbReference type="ARBA" id="ARBA00022448"/>
    </source>
</evidence>
<dbReference type="CDD" id="cd18578">
    <property type="entry name" value="ABC_6TM_Pgp_ABCB1_D2_like"/>
    <property type="match status" value="1"/>
</dbReference>
<evidence type="ECO:0000259" key="14">
    <source>
        <dbReference type="PROSITE" id="PS50929"/>
    </source>
</evidence>
<gene>
    <name evidence="15" type="ORF">C1H76_5519</name>
</gene>
<evidence type="ECO:0000259" key="13">
    <source>
        <dbReference type="PROSITE" id="PS50893"/>
    </source>
</evidence>
<dbReference type="InterPro" id="IPR027417">
    <property type="entry name" value="P-loop_NTPase"/>
</dbReference>
<dbReference type="Gene3D" id="3.40.50.300">
    <property type="entry name" value="P-loop containing nucleotide triphosphate hydrolases"/>
    <property type="match status" value="2"/>
</dbReference>
<dbReference type="InterPro" id="IPR003439">
    <property type="entry name" value="ABC_transporter-like_ATP-bd"/>
</dbReference>
<feature type="transmembrane region" description="Helical" evidence="12">
    <location>
        <begin position="93"/>
        <end position="117"/>
    </location>
</feature>
<keyword evidence="8" id="KW-1278">Translocase</keyword>
<dbReference type="GO" id="GO:0015421">
    <property type="term" value="F:ABC-type oligopeptide transporter activity"/>
    <property type="evidence" value="ECO:0007669"/>
    <property type="project" value="TreeGrafter"/>
</dbReference>
<dbReference type="InterPro" id="IPR003593">
    <property type="entry name" value="AAA+_ATPase"/>
</dbReference>
<organism evidence="15 16">
    <name type="scientific">Elsinoe australis</name>
    <dbReference type="NCBI Taxonomy" id="40998"/>
    <lineage>
        <taxon>Eukaryota</taxon>
        <taxon>Fungi</taxon>
        <taxon>Dikarya</taxon>
        <taxon>Ascomycota</taxon>
        <taxon>Pezizomycotina</taxon>
        <taxon>Dothideomycetes</taxon>
        <taxon>Dothideomycetidae</taxon>
        <taxon>Myriangiales</taxon>
        <taxon>Elsinoaceae</taxon>
        <taxon>Elsinoe</taxon>
    </lineage>
</organism>
<feature type="domain" description="ABC transporter" evidence="13">
    <location>
        <begin position="1073"/>
        <end position="1310"/>
    </location>
</feature>
<feature type="region of interest" description="Disordered" evidence="11">
    <location>
        <begin position="1"/>
        <end position="23"/>
    </location>
</feature>
<evidence type="ECO:0000256" key="3">
    <source>
        <dbReference type="ARBA" id="ARBA00007577"/>
    </source>
</evidence>
<dbReference type="InterPro" id="IPR039421">
    <property type="entry name" value="Type_1_exporter"/>
</dbReference>
<feature type="compositionally biased region" description="Polar residues" evidence="11">
    <location>
        <begin position="12"/>
        <end position="23"/>
    </location>
</feature>
<feature type="transmembrane region" description="Helical" evidence="12">
    <location>
        <begin position="147"/>
        <end position="171"/>
    </location>
</feature>
<dbReference type="InterPro" id="IPR017871">
    <property type="entry name" value="ABC_transporter-like_CS"/>
</dbReference>
<dbReference type="Gene3D" id="1.20.1560.10">
    <property type="entry name" value="ABC transporter type 1, transmembrane domain"/>
    <property type="match status" value="2"/>
</dbReference>
<dbReference type="GO" id="GO:0016887">
    <property type="term" value="F:ATP hydrolysis activity"/>
    <property type="evidence" value="ECO:0007669"/>
    <property type="project" value="InterPro"/>
</dbReference>
<evidence type="ECO:0000256" key="11">
    <source>
        <dbReference type="SAM" id="MobiDB-lite"/>
    </source>
</evidence>
<dbReference type="InterPro" id="IPR011527">
    <property type="entry name" value="ABC1_TM_dom"/>
</dbReference>
<evidence type="ECO:0000313" key="15">
    <source>
        <dbReference type="EMBL" id="TKX22230.1"/>
    </source>
</evidence>
<dbReference type="PANTHER" id="PTHR43394">
    <property type="entry name" value="ATP-DEPENDENT PERMEASE MDL1, MITOCHONDRIAL"/>
    <property type="match status" value="1"/>
</dbReference>
<feature type="transmembrane region" description="Helical" evidence="12">
    <location>
        <begin position="246"/>
        <end position="265"/>
    </location>
</feature>
<dbReference type="InterPro" id="IPR036640">
    <property type="entry name" value="ABC1_TM_sf"/>
</dbReference>
<dbReference type="FunFam" id="1.20.1560.10:FF:000057">
    <property type="entry name" value="ABC multidrug transporter SitT"/>
    <property type="match status" value="1"/>
</dbReference>
<evidence type="ECO:0000256" key="8">
    <source>
        <dbReference type="ARBA" id="ARBA00022967"/>
    </source>
</evidence>
<name>A0A4U7AZW2_9PEZI</name>
<dbReference type="CDD" id="cd18577">
    <property type="entry name" value="ABC_6TM_Pgp_ABCB1_D1_like"/>
    <property type="match status" value="1"/>
</dbReference>
<comment type="similarity">
    <text evidence="3">Belongs to the ABC transporter superfamily. ABCB family. Multidrug resistance exporter (TC 3.A.1.201) subfamily.</text>
</comment>
<keyword evidence="7" id="KW-0067">ATP-binding</keyword>
<comment type="similarity">
    <text evidence="2">Belongs to the ABC transporter superfamily. ABCB family. MHC peptide exporter (TC 3.A.1.209) subfamily.</text>
</comment>
<dbReference type="SUPFAM" id="SSF52540">
    <property type="entry name" value="P-loop containing nucleoside triphosphate hydrolases"/>
    <property type="match status" value="2"/>
</dbReference>
<feature type="transmembrane region" description="Helical" evidence="12">
    <location>
        <begin position="746"/>
        <end position="770"/>
    </location>
</feature>
<dbReference type="GO" id="GO:0005524">
    <property type="term" value="F:ATP binding"/>
    <property type="evidence" value="ECO:0007669"/>
    <property type="project" value="UniProtKB-KW"/>
</dbReference>
<dbReference type="FunFam" id="3.40.50.300:FF:000140">
    <property type="entry name" value="Lipid A export ATP-binding/permease protein MsbA"/>
    <property type="match status" value="1"/>
</dbReference>
<feature type="transmembrane region" description="Helical" evidence="12">
    <location>
        <begin position="869"/>
        <end position="889"/>
    </location>
</feature>
<dbReference type="GO" id="GO:0005743">
    <property type="term" value="C:mitochondrial inner membrane"/>
    <property type="evidence" value="ECO:0007669"/>
    <property type="project" value="TreeGrafter"/>
</dbReference>
<dbReference type="FunFam" id="3.40.50.300:FF:000913">
    <property type="entry name" value="ABC multidrug transporter SitT"/>
    <property type="match status" value="1"/>
</dbReference>
<dbReference type="PROSITE" id="PS50929">
    <property type="entry name" value="ABC_TM1F"/>
    <property type="match status" value="2"/>
</dbReference>
<evidence type="ECO:0000256" key="9">
    <source>
        <dbReference type="ARBA" id="ARBA00022989"/>
    </source>
</evidence>
<feature type="transmembrane region" description="Helical" evidence="12">
    <location>
        <begin position="360"/>
        <end position="380"/>
    </location>
</feature>
<protein>
    <submittedName>
        <fullName evidence="15">Putative leptomycin B resistance protein pmd1</fullName>
    </submittedName>
</protein>
<proteinExistence type="inferred from homology"/>
<evidence type="ECO:0000256" key="6">
    <source>
        <dbReference type="ARBA" id="ARBA00022741"/>
    </source>
</evidence>
<evidence type="ECO:0000256" key="1">
    <source>
        <dbReference type="ARBA" id="ARBA00004127"/>
    </source>
</evidence>
<evidence type="ECO:0000256" key="10">
    <source>
        <dbReference type="ARBA" id="ARBA00023136"/>
    </source>
</evidence>
<dbReference type="GO" id="GO:0012505">
    <property type="term" value="C:endomembrane system"/>
    <property type="evidence" value="ECO:0007669"/>
    <property type="project" value="UniProtKB-SubCell"/>
</dbReference>
<accession>A0A4U7AZW2</accession>
<feature type="domain" description="ABC transmembrane type-1" evidence="14">
    <location>
        <begin position="97"/>
        <end position="388"/>
    </location>
</feature>
<sequence length="1316" mass="142870">MAEYEKPLPHQHSVTNNLPNTRQLPNSSLNDAASIVKANEVVASKETEDEANVENKGGLGAYFVSAPSDELAASTLTQPALQRIFRYADSLDCVLYAIAFFGAIIVGAALPLMTLIFGSSTSTFNDYAVGQGRTQQFQESTDRLVLYFVYLFIGRFVIGYVATLCICIAAARTTNSVRKAFLESLLRQEISHFDMQGNGSAATQVTTNGNRINQGIAEKLLTCVTGISLFFSAYVVALAVQWKLALITMSVIPAIILVVGTCIGIDAPVEARIVRIYSQAATIAQDALASIKTIHAFGAQGKVIKWYDEYLQTAHEEGNKKSLIYGVLFSCQSFLVMSGTALAFWQGFRMSQSGEIQNVGTVFTVVLSVTLGATSVLLFVPQISAITNASSAAAELFSIIDKPSLLDPLSPDGHRPATCSGQIEFRNIHFAYPTRISAPVLQGLDLSIPAGKTTALVGPSGCGKSTIVGLLERWYQPTSGQITLDGQDIDEYNTNWLRSQIRLVQQEPTLFQGTVFQNVAKGLVGEQLNLPHEDQMRLVREACTAADASTFIEKLPEGYYTQLGERAGMLSGGQRQRLSIARSIISDPKILLCDEATSALDPRAEKAVQDTLHRVSANKTTLVIAHKLATVMAADNIAVMANGRVVEQGTHGQLIEKDGLYAAMVRVQDLGAATGEDNLKQNMDEELNGVEDAEYTLERVKSLEMTPFTTSMRTSEAKDNQLTAGTLGLSLARCIFIMLKEHPDLYGWYAVIAFSNLALGGTYPAQAILFSRLIDVFTLQGTEAKSQANFYALMFFVLALGNLCGYFLIGIATNTIGQTLTHRCRREMLERIVGFDQDFFDYSENSSGSLTSKLSSVPSGLQELMSANLGLMVNVVVNIVASSALGIAFGWKLGLVLVATGISVIVGSGYIRIRLDQKLEAATEKQYTSSASLAAEAVASIKTVSLLTLESTVLREYSETLDAIVSRVIRNLVPTLVPYALSQSADLLVLALGFWYGSRLIASGEYTVTQFFVVFVSIVFGDQAAAQFFTYTTSITKAKGSANYMLWLRTVKASITETEDNQQKGPSGDEGALALNDVEFRYKQRESARVLRGISIKIKPGTCAAFVGPSGCGKSTIISLVARFYDPKSGCITLNDEDISLMSPALYRRYMSLVQQEPTLYLGSVRDNIAIGLDHDPTDEEVREACQQANALYFISSLPEGLNTPCGSRGLQFSGGQRQRIAVARALIRRPRLLLLDEATSSLDTQSERIVQKALDEAAASRTTIAVAHRLSTIRHADVIFVIEDGTIVEVGDHEELKGRRGRYHAMCLAQSLDQA</sequence>
<keyword evidence="4" id="KW-0813">Transport</keyword>
<evidence type="ECO:0000313" key="16">
    <source>
        <dbReference type="Proteomes" id="UP000308133"/>
    </source>
</evidence>
<comment type="subcellular location">
    <subcellularLocation>
        <location evidence="1">Endomembrane system</location>
        <topology evidence="1">Multi-pass membrane protein</topology>
    </subcellularLocation>
</comment>
<dbReference type="Pfam" id="PF00005">
    <property type="entry name" value="ABC_tran"/>
    <property type="match status" value="2"/>
</dbReference>
<evidence type="ECO:0000256" key="7">
    <source>
        <dbReference type="ARBA" id="ARBA00022840"/>
    </source>
</evidence>
<feature type="domain" description="ABC transmembrane type-1" evidence="14">
    <location>
        <begin position="750"/>
        <end position="1037"/>
    </location>
</feature>
<evidence type="ECO:0000256" key="12">
    <source>
        <dbReference type="SAM" id="Phobius"/>
    </source>
</evidence>
<feature type="domain" description="ABC transporter" evidence="13">
    <location>
        <begin position="423"/>
        <end position="667"/>
    </location>
</feature>
<feature type="transmembrane region" description="Helical" evidence="12">
    <location>
        <begin position="790"/>
        <end position="816"/>
    </location>
</feature>
<keyword evidence="5 12" id="KW-0812">Transmembrane</keyword>
<dbReference type="PROSITE" id="PS00211">
    <property type="entry name" value="ABC_TRANSPORTER_1"/>
    <property type="match status" value="2"/>
</dbReference>
<reference evidence="15 16" key="1">
    <citation type="submission" date="2018-02" db="EMBL/GenBank/DDBJ databases">
        <title>Draft genome sequences of Elsinoe sp., causing black scab on jojoba.</title>
        <authorList>
            <person name="Stodart B."/>
            <person name="Jeffress S."/>
            <person name="Ash G."/>
            <person name="Arun Chinnappa K."/>
        </authorList>
    </citation>
    <scope>NUCLEOTIDE SEQUENCE [LARGE SCALE GENOMIC DNA]</scope>
    <source>
        <strain evidence="15 16">Hillstone_2</strain>
    </source>
</reference>
<keyword evidence="6" id="KW-0547">Nucleotide-binding</keyword>
<dbReference type="PROSITE" id="PS50893">
    <property type="entry name" value="ABC_TRANSPORTER_2"/>
    <property type="match status" value="2"/>
</dbReference>